<name>A0A0E9W9B4_ANGAN</name>
<protein>
    <submittedName>
        <fullName evidence="1">Uncharacterized protein</fullName>
    </submittedName>
</protein>
<accession>A0A0E9W9B4</accession>
<organism evidence="1">
    <name type="scientific">Anguilla anguilla</name>
    <name type="common">European freshwater eel</name>
    <name type="synonym">Muraena anguilla</name>
    <dbReference type="NCBI Taxonomy" id="7936"/>
    <lineage>
        <taxon>Eukaryota</taxon>
        <taxon>Metazoa</taxon>
        <taxon>Chordata</taxon>
        <taxon>Craniata</taxon>
        <taxon>Vertebrata</taxon>
        <taxon>Euteleostomi</taxon>
        <taxon>Actinopterygii</taxon>
        <taxon>Neopterygii</taxon>
        <taxon>Teleostei</taxon>
        <taxon>Anguilliformes</taxon>
        <taxon>Anguillidae</taxon>
        <taxon>Anguilla</taxon>
    </lineage>
</organism>
<reference evidence="1" key="1">
    <citation type="submission" date="2014-11" db="EMBL/GenBank/DDBJ databases">
        <authorList>
            <person name="Amaro Gonzalez C."/>
        </authorList>
    </citation>
    <scope>NUCLEOTIDE SEQUENCE</scope>
</reference>
<dbReference type="EMBL" id="GBXM01021645">
    <property type="protein sequence ID" value="JAH86932.1"/>
    <property type="molecule type" value="Transcribed_RNA"/>
</dbReference>
<sequence>MDSNKMRANYCSSLFAPNGCYLCFGTTPRITNKKLERIIGLSKLFELK</sequence>
<dbReference type="AlphaFoldDB" id="A0A0E9W9B4"/>
<evidence type="ECO:0000313" key="1">
    <source>
        <dbReference type="EMBL" id="JAH86932.1"/>
    </source>
</evidence>
<proteinExistence type="predicted"/>
<reference evidence="1" key="2">
    <citation type="journal article" date="2015" name="Fish Shellfish Immunol.">
        <title>Early steps in the European eel (Anguilla anguilla)-Vibrio vulnificus interaction in the gills: Role of the RtxA13 toxin.</title>
        <authorList>
            <person name="Callol A."/>
            <person name="Pajuelo D."/>
            <person name="Ebbesson L."/>
            <person name="Teles M."/>
            <person name="MacKenzie S."/>
            <person name="Amaro C."/>
        </authorList>
    </citation>
    <scope>NUCLEOTIDE SEQUENCE</scope>
</reference>